<dbReference type="PANTHER" id="PTHR23502">
    <property type="entry name" value="MAJOR FACILITATOR SUPERFAMILY"/>
    <property type="match status" value="1"/>
</dbReference>
<feature type="transmembrane region" description="Helical" evidence="5">
    <location>
        <begin position="155"/>
        <end position="176"/>
    </location>
</feature>
<reference evidence="7" key="1">
    <citation type="submission" date="2021-03" db="EMBL/GenBank/DDBJ databases">
        <authorList>
            <person name="Tagirdzhanova G."/>
        </authorList>
    </citation>
    <scope>NUCLEOTIDE SEQUENCE</scope>
</reference>
<evidence type="ECO:0000313" key="8">
    <source>
        <dbReference type="Proteomes" id="UP000664203"/>
    </source>
</evidence>
<protein>
    <recommendedName>
        <fullName evidence="6">Major facilitator superfamily (MFS) profile domain-containing protein</fullName>
    </recommendedName>
</protein>
<dbReference type="InterPro" id="IPR011701">
    <property type="entry name" value="MFS"/>
</dbReference>
<dbReference type="PROSITE" id="PS50850">
    <property type="entry name" value="MFS"/>
    <property type="match status" value="1"/>
</dbReference>
<feature type="transmembrane region" description="Helical" evidence="5">
    <location>
        <begin position="100"/>
        <end position="118"/>
    </location>
</feature>
<accession>A0A8H3FJX8</accession>
<sequence length="535" mass="58668">MSRPSIVPSIHEFRLPKFDFEPWSKRSSVYSQGTNEDEKTLIDFNSCKSESAEDWSSAKKLFAVCTCFLIVLNSAIASSLPGGTVFYTADYFHVTNKQEFALPISVFLAGYVFGPLLFSPLSEMYGRRIIMISTFVGYTAFTLGCAMAPTWPALLVFRFFVGLCAAAPYTLGGGICADLYSNAAHRGLAIMVLMIVLNVGPASGPIIAGFVSPVDWRRKYWVALMLAGVSFVPLLFLPETYGPVLYARRARAARNWAGKLVKPTPPVPDKQSLTRTLSVALIRPFRMFSEPIVLATSLLMAMVYAIFYLFFEAYPIIFGGVYQMSTGVSALAFIPMPIGACLDIIIVLWWDRYLDRAKARNALWASNEEYRRMPLACIGGPLCALSLFWLVCPSLHSLGLATLSDLLLTTNTNAQGWTARPNIHWIIPMLAGIPYGMGVEIIFMALTSYLSDGYGTLTASVLASAAIMRSVLGALLPLLAQPMYGALGVSWASSLLGFVTLAMAVVPFLLLRFGGGLRRRSKLCRQVIEKKEGQV</sequence>
<proteinExistence type="predicted"/>
<comment type="subcellular location">
    <subcellularLocation>
        <location evidence="1">Membrane</location>
        <topology evidence="1">Multi-pass membrane protein</topology>
    </subcellularLocation>
</comment>
<keyword evidence="8" id="KW-1185">Reference proteome</keyword>
<dbReference type="SUPFAM" id="SSF103473">
    <property type="entry name" value="MFS general substrate transporter"/>
    <property type="match status" value="1"/>
</dbReference>
<feature type="transmembrane region" description="Helical" evidence="5">
    <location>
        <begin position="331"/>
        <end position="350"/>
    </location>
</feature>
<keyword evidence="4 5" id="KW-0472">Membrane</keyword>
<name>A0A8H3FJX8_9LECA</name>
<feature type="domain" description="Major facilitator superfamily (MFS) profile" evidence="6">
    <location>
        <begin position="59"/>
        <end position="519"/>
    </location>
</feature>
<evidence type="ECO:0000259" key="6">
    <source>
        <dbReference type="PROSITE" id="PS50850"/>
    </source>
</evidence>
<organism evidence="7 8">
    <name type="scientific">Alectoria fallacina</name>
    <dbReference type="NCBI Taxonomy" id="1903189"/>
    <lineage>
        <taxon>Eukaryota</taxon>
        <taxon>Fungi</taxon>
        <taxon>Dikarya</taxon>
        <taxon>Ascomycota</taxon>
        <taxon>Pezizomycotina</taxon>
        <taxon>Lecanoromycetes</taxon>
        <taxon>OSLEUM clade</taxon>
        <taxon>Lecanoromycetidae</taxon>
        <taxon>Lecanorales</taxon>
        <taxon>Lecanorineae</taxon>
        <taxon>Parmeliaceae</taxon>
        <taxon>Alectoria</taxon>
    </lineage>
</organism>
<feature type="transmembrane region" description="Helical" evidence="5">
    <location>
        <begin position="220"/>
        <end position="241"/>
    </location>
</feature>
<feature type="transmembrane region" description="Helical" evidence="5">
    <location>
        <begin position="423"/>
        <end position="445"/>
    </location>
</feature>
<dbReference type="GO" id="GO:0022857">
    <property type="term" value="F:transmembrane transporter activity"/>
    <property type="evidence" value="ECO:0007669"/>
    <property type="project" value="InterPro"/>
</dbReference>
<dbReference type="EMBL" id="CAJPDR010000209">
    <property type="protein sequence ID" value="CAF9925996.1"/>
    <property type="molecule type" value="Genomic_DNA"/>
</dbReference>
<feature type="transmembrane region" description="Helical" evidence="5">
    <location>
        <begin position="61"/>
        <end position="80"/>
    </location>
</feature>
<feature type="transmembrane region" description="Helical" evidence="5">
    <location>
        <begin position="375"/>
        <end position="403"/>
    </location>
</feature>
<comment type="caution">
    <text evidence="7">The sequence shown here is derived from an EMBL/GenBank/DDBJ whole genome shotgun (WGS) entry which is preliminary data.</text>
</comment>
<dbReference type="InterPro" id="IPR036259">
    <property type="entry name" value="MFS_trans_sf"/>
</dbReference>
<feature type="transmembrane region" description="Helical" evidence="5">
    <location>
        <begin position="457"/>
        <end position="479"/>
    </location>
</feature>
<evidence type="ECO:0000256" key="1">
    <source>
        <dbReference type="ARBA" id="ARBA00004141"/>
    </source>
</evidence>
<dbReference type="AlphaFoldDB" id="A0A8H3FJX8"/>
<dbReference type="Gene3D" id="1.20.1250.20">
    <property type="entry name" value="MFS general substrate transporter like domains"/>
    <property type="match status" value="1"/>
</dbReference>
<feature type="transmembrane region" description="Helical" evidence="5">
    <location>
        <begin position="130"/>
        <end position="149"/>
    </location>
</feature>
<evidence type="ECO:0000256" key="5">
    <source>
        <dbReference type="SAM" id="Phobius"/>
    </source>
</evidence>
<gene>
    <name evidence="7" type="ORF">ALECFALPRED_003270</name>
</gene>
<dbReference type="Proteomes" id="UP000664203">
    <property type="component" value="Unassembled WGS sequence"/>
</dbReference>
<keyword evidence="3 5" id="KW-1133">Transmembrane helix</keyword>
<dbReference type="GO" id="GO:0005886">
    <property type="term" value="C:plasma membrane"/>
    <property type="evidence" value="ECO:0007669"/>
    <property type="project" value="TreeGrafter"/>
</dbReference>
<dbReference type="InterPro" id="IPR020846">
    <property type="entry name" value="MFS_dom"/>
</dbReference>
<dbReference type="OrthoDB" id="5141738at2759"/>
<keyword evidence="2 5" id="KW-0812">Transmembrane</keyword>
<evidence type="ECO:0000313" key="7">
    <source>
        <dbReference type="EMBL" id="CAF9925996.1"/>
    </source>
</evidence>
<evidence type="ECO:0000256" key="2">
    <source>
        <dbReference type="ARBA" id="ARBA00022692"/>
    </source>
</evidence>
<feature type="transmembrane region" description="Helical" evidence="5">
    <location>
        <begin position="292"/>
        <end position="311"/>
    </location>
</feature>
<feature type="transmembrane region" description="Helical" evidence="5">
    <location>
        <begin position="491"/>
        <end position="511"/>
    </location>
</feature>
<evidence type="ECO:0000256" key="3">
    <source>
        <dbReference type="ARBA" id="ARBA00022989"/>
    </source>
</evidence>
<feature type="transmembrane region" description="Helical" evidence="5">
    <location>
        <begin position="188"/>
        <end position="208"/>
    </location>
</feature>
<dbReference type="Pfam" id="PF07690">
    <property type="entry name" value="MFS_1"/>
    <property type="match status" value="1"/>
</dbReference>
<evidence type="ECO:0000256" key="4">
    <source>
        <dbReference type="ARBA" id="ARBA00023136"/>
    </source>
</evidence>
<dbReference type="PANTHER" id="PTHR23502:SF74">
    <property type="entry name" value="MAJOR FACILITATOR SUPERFAMILY (MFS) PROFILE DOMAIN-CONTAINING PROTEIN"/>
    <property type="match status" value="1"/>
</dbReference>